<dbReference type="STRING" id="1664694.A0A0N1P2C3"/>
<accession>A0A0N1P2C3</accession>
<keyword evidence="4 7" id="KW-0378">Hydrolase</keyword>
<dbReference type="Gene3D" id="3.40.50.200">
    <property type="entry name" value="Peptidase S8/S53 domain"/>
    <property type="match status" value="1"/>
</dbReference>
<proteinExistence type="inferred from homology"/>
<dbReference type="PANTHER" id="PTHR43806">
    <property type="entry name" value="PEPTIDASE S8"/>
    <property type="match status" value="1"/>
</dbReference>
<dbReference type="InterPro" id="IPR036852">
    <property type="entry name" value="Peptidase_S8/S53_dom_sf"/>
</dbReference>
<keyword evidence="6" id="KW-0865">Zymogen</keyword>
<dbReference type="PANTHER" id="PTHR43806:SF11">
    <property type="entry name" value="CEREVISIN-RELATED"/>
    <property type="match status" value="1"/>
</dbReference>
<evidence type="ECO:0000256" key="4">
    <source>
        <dbReference type="ARBA" id="ARBA00022801"/>
    </source>
</evidence>
<gene>
    <name evidence="10" type="ORF">AB675_734</name>
</gene>
<evidence type="ECO:0000259" key="9">
    <source>
        <dbReference type="Pfam" id="PF00082"/>
    </source>
</evidence>
<dbReference type="AlphaFoldDB" id="A0A0N1P2C3"/>
<dbReference type="SUPFAM" id="SSF48452">
    <property type="entry name" value="TPR-like"/>
    <property type="match status" value="1"/>
</dbReference>
<evidence type="ECO:0000256" key="5">
    <source>
        <dbReference type="ARBA" id="ARBA00022825"/>
    </source>
</evidence>
<keyword evidence="11" id="KW-1185">Reference proteome</keyword>
<dbReference type="PROSITE" id="PS51892">
    <property type="entry name" value="SUBTILASE"/>
    <property type="match status" value="1"/>
</dbReference>
<dbReference type="Proteomes" id="UP000038010">
    <property type="component" value="Unassembled WGS sequence"/>
</dbReference>
<evidence type="ECO:0000313" key="11">
    <source>
        <dbReference type="Proteomes" id="UP000038010"/>
    </source>
</evidence>
<feature type="active site" description="Charge relay system" evidence="7">
    <location>
        <position position="262"/>
    </location>
</feature>
<dbReference type="GO" id="GO:0004252">
    <property type="term" value="F:serine-type endopeptidase activity"/>
    <property type="evidence" value="ECO:0007669"/>
    <property type="project" value="UniProtKB-UniRule"/>
</dbReference>
<dbReference type="Gene3D" id="1.25.40.10">
    <property type="entry name" value="Tetratricopeptide repeat domain"/>
    <property type="match status" value="1"/>
</dbReference>
<keyword evidence="2 7" id="KW-0645">Protease</keyword>
<name>A0A0N1P2C3_9EURO</name>
<dbReference type="InterPro" id="IPR000209">
    <property type="entry name" value="Peptidase_S8/S53_dom"/>
</dbReference>
<reference evidence="10 11" key="1">
    <citation type="submission" date="2015-06" db="EMBL/GenBank/DDBJ databases">
        <title>Draft genome of the ant-associated black yeast Phialophora attae CBS 131958.</title>
        <authorList>
            <person name="Moreno L.F."/>
            <person name="Stielow B.J."/>
            <person name="de Hoog S."/>
            <person name="Vicente V.A."/>
            <person name="Weiss V.A."/>
            <person name="de Vries M."/>
            <person name="Cruz L.M."/>
            <person name="Souza E.M."/>
        </authorList>
    </citation>
    <scope>NUCLEOTIDE SEQUENCE [LARGE SCALE GENOMIC DNA]</scope>
    <source>
        <strain evidence="10 11">CBS 131958</strain>
    </source>
</reference>
<evidence type="ECO:0000256" key="8">
    <source>
        <dbReference type="SAM" id="MobiDB-lite"/>
    </source>
</evidence>
<comment type="similarity">
    <text evidence="1 7">Belongs to the peptidase S8 family.</text>
</comment>
<dbReference type="InterPro" id="IPR050131">
    <property type="entry name" value="Peptidase_S8_subtilisin-like"/>
</dbReference>
<evidence type="ECO:0000256" key="7">
    <source>
        <dbReference type="PROSITE-ProRule" id="PRU01240"/>
    </source>
</evidence>
<dbReference type="OrthoDB" id="206201at2759"/>
<sequence>MADLLRKKRFLRAEKKAIHAWNIQDYESARDHYAAMLDIAKGWLALKDPNMLWVRAHYSECLMHTGDNETADKLQHEILKDIVPPETEDEADAIVEVLHLRVAVVNKLHARGRTEEALMTMRRALYLSKKSFGDDDENTESLQMGYNKIEEQIMSRQLPRLRTDHRNERSRRRQERLVDSTDQASLSDSDTIVENYACRDDVVDDISDARLLSATASSDFQEQVFHIITDKWFAMYLKRVHDLFRCFSPVKHGARPKIAILDTGLNTKHPDVSKIHNPEDRSEKRIKGLWAPKSQTWSNSEDVDGHGTHCAMVANKVAPNADIYVLRVFEDRHHVSGKHIVEAVHHAVYEWQVDIISMSFAINKDDHSSKAAITEKLREVKDKVLIFAAASNAGLLEGRTYPAKRPEVVAVHAAHGSHEPYKKNPPLFCSEWNITALGMYVLAPHKNASLERLSGTSVACAVAAGIAALVLEFCRRQPLSGEASLRDPSVPVSNDGPLRLSKKGMLRIFQLMRLNNREIKEPGPGEILCLMPWELLSLERGDGKPDAARKIIASDIATALRDLKD</sequence>
<protein>
    <submittedName>
        <fullName evidence="10">Major intracellular serine protease</fullName>
    </submittedName>
</protein>
<feature type="active site" description="Charge relay system" evidence="7">
    <location>
        <position position="306"/>
    </location>
</feature>
<dbReference type="InterPro" id="IPR023827">
    <property type="entry name" value="Peptidase_S8_Asp-AS"/>
</dbReference>
<dbReference type="VEuPathDB" id="FungiDB:AB675_734"/>
<dbReference type="InterPro" id="IPR011990">
    <property type="entry name" value="TPR-like_helical_dom_sf"/>
</dbReference>
<feature type="active site" description="Charge relay system" evidence="7">
    <location>
        <position position="457"/>
    </location>
</feature>
<evidence type="ECO:0000256" key="6">
    <source>
        <dbReference type="ARBA" id="ARBA00023145"/>
    </source>
</evidence>
<evidence type="ECO:0000256" key="1">
    <source>
        <dbReference type="ARBA" id="ARBA00011073"/>
    </source>
</evidence>
<dbReference type="GeneID" id="28739579"/>
<keyword evidence="3" id="KW-0732">Signal</keyword>
<dbReference type="PROSITE" id="PS00136">
    <property type="entry name" value="SUBTILASE_ASP"/>
    <property type="match status" value="1"/>
</dbReference>
<evidence type="ECO:0000256" key="3">
    <source>
        <dbReference type="ARBA" id="ARBA00022729"/>
    </source>
</evidence>
<comment type="caution">
    <text evidence="10">The sequence shown here is derived from an EMBL/GenBank/DDBJ whole genome shotgun (WGS) entry which is preliminary data.</text>
</comment>
<dbReference type="EMBL" id="LFJN01000001">
    <property type="protein sequence ID" value="KPI45625.1"/>
    <property type="molecule type" value="Genomic_DNA"/>
</dbReference>
<dbReference type="RefSeq" id="XP_018005588.1">
    <property type="nucleotide sequence ID" value="XM_018147710.1"/>
</dbReference>
<dbReference type="GO" id="GO:0006508">
    <property type="term" value="P:proteolysis"/>
    <property type="evidence" value="ECO:0007669"/>
    <property type="project" value="UniProtKB-KW"/>
</dbReference>
<dbReference type="InterPro" id="IPR015500">
    <property type="entry name" value="Peptidase_S8_subtilisin-rel"/>
</dbReference>
<feature type="region of interest" description="Disordered" evidence="8">
    <location>
        <begin position="160"/>
        <end position="184"/>
    </location>
</feature>
<dbReference type="SUPFAM" id="SSF52743">
    <property type="entry name" value="Subtilisin-like"/>
    <property type="match status" value="1"/>
</dbReference>
<organism evidence="10 11">
    <name type="scientific">Cyphellophora attinorum</name>
    <dbReference type="NCBI Taxonomy" id="1664694"/>
    <lineage>
        <taxon>Eukaryota</taxon>
        <taxon>Fungi</taxon>
        <taxon>Dikarya</taxon>
        <taxon>Ascomycota</taxon>
        <taxon>Pezizomycotina</taxon>
        <taxon>Eurotiomycetes</taxon>
        <taxon>Chaetothyriomycetidae</taxon>
        <taxon>Chaetothyriales</taxon>
        <taxon>Cyphellophoraceae</taxon>
        <taxon>Cyphellophora</taxon>
    </lineage>
</organism>
<evidence type="ECO:0000313" key="10">
    <source>
        <dbReference type="EMBL" id="KPI45625.1"/>
    </source>
</evidence>
<feature type="domain" description="Peptidase S8/S53" evidence="9">
    <location>
        <begin position="255"/>
        <end position="472"/>
    </location>
</feature>
<dbReference type="Pfam" id="PF00082">
    <property type="entry name" value="Peptidase_S8"/>
    <property type="match status" value="1"/>
</dbReference>
<keyword evidence="5 7" id="KW-0720">Serine protease</keyword>
<dbReference type="PRINTS" id="PR00723">
    <property type="entry name" value="SUBTILISIN"/>
</dbReference>
<evidence type="ECO:0000256" key="2">
    <source>
        <dbReference type="ARBA" id="ARBA00022670"/>
    </source>
</evidence>